<proteinExistence type="predicted"/>
<sequence>MAGALECPRLNDSDQERREIRHVNDNKQEHLRNNTGTEAQPDIRPCFFTSTCLQNVNFLRLSHKYKVYRHHSKRKVNSVTYIQARGAVFRWSASVVGAVLLPQACETVSSIRASHRSRRTATLPNPFAVATATDPLQPIITPPLRYPLATAAARASAGGEASWRAPFHSI</sequence>
<organism evidence="1 2">
    <name type="scientific">Cirrhinus molitorella</name>
    <name type="common">mud carp</name>
    <dbReference type="NCBI Taxonomy" id="172907"/>
    <lineage>
        <taxon>Eukaryota</taxon>
        <taxon>Metazoa</taxon>
        <taxon>Chordata</taxon>
        <taxon>Craniata</taxon>
        <taxon>Vertebrata</taxon>
        <taxon>Euteleostomi</taxon>
        <taxon>Actinopterygii</taxon>
        <taxon>Neopterygii</taxon>
        <taxon>Teleostei</taxon>
        <taxon>Ostariophysi</taxon>
        <taxon>Cypriniformes</taxon>
        <taxon>Cyprinidae</taxon>
        <taxon>Labeoninae</taxon>
        <taxon>Labeonini</taxon>
        <taxon>Cirrhinus</taxon>
    </lineage>
</organism>
<gene>
    <name evidence="1" type="ORF">QQF64_006389</name>
</gene>
<dbReference type="Proteomes" id="UP001558613">
    <property type="component" value="Unassembled WGS sequence"/>
</dbReference>
<reference evidence="1 2" key="1">
    <citation type="submission" date="2023-09" db="EMBL/GenBank/DDBJ databases">
        <authorList>
            <person name="Wang M."/>
        </authorList>
    </citation>
    <scope>NUCLEOTIDE SEQUENCE [LARGE SCALE GENOMIC DNA]</scope>
    <source>
        <strain evidence="1">GT-2023</strain>
        <tissue evidence="1">Liver</tissue>
    </source>
</reference>
<protein>
    <submittedName>
        <fullName evidence="1">Uncharacterized protein</fullName>
    </submittedName>
</protein>
<evidence type="ECO:0000313" key="2">
    <source>
        <dbReference type="Proteomes" id="UP001558613"/>
    </source>
</evidence>
<name>A0ABR3MGB2_9TELE</name>
<accession>A0ABR3MGB2</accession>
<keyword evidence="2" id="KW-1185">Reference proteome</keyword>
<comment type="caution">
    <text evidence="1">The sequence shown here is derived from an EMBL/GenBank/DDBJ whole genome shotgun (WGS) entry which is preliminary data.</text>
</comment>
<dbReference type="EMBL" id="JAYMGO010000013">
    <property type="protein sequence ID" value="KAL1263650.1"/>
    <property type="molecule type" value="Genomic_DNA"/>
</dbReference>
<evidence type="ECO:0000313" key="1">
    <source>
        <dbReference type="EMBL" id="KAL1263650.1"/>
    </source>
</evidence>